<keyword evidence="2" id="KW-0378">Hydrolase</keyword>
<comment type="caution">
    <text evidence="2">The sequence shown here is derived from an EMBL/GenBank/DDBJ whole genome shotgun (WGS) entry which is preliminary data.</text>
</comment>
<evidence type="ECO:0000313" key="2">
    <source>
        <dbReference type="EMBL" id="EUA65614.1"/>
    </source>
</evidence>
<evidence type="ECO:0000256" key="1">
    <source>
        <dbReference type="SAM" id="MobiDB-lite"/>
    </source>
</evidence>
<dbReference type="InterPro" id="IPR032466">
    <property type="entry name" value="Metal_Hydrolase"/>
</dbReference>
<accession>X8DB58</accession>
<dbReference type="PATRIC" id="fig|1299334.3.peg.2249"/>
<dbReference type="Gene3D" id="3.20.20.140">
    <property type="entry name" value="Metal-dependent hydrolases"/>
    <property type="match status" value="1"/>
</dbReference>
<gene>
    <name evidence="2" type="ORF">I553_8087</name>
</gene>
<sequence>MGLNAVVGRPPEEWSMEPARFDEMRRGCWDIKARIADMDLAGIWASLNFPSLIAGFSGTVFWKSKDPELGWRCCGRGTTGIWRSGPAASRADHPAAAAVAGRPAAGRRRGAPQR</sequence>
<organism evidence="2">
    <name type="scientific">Mycobacterium xenopi 4042</name>
    <dbReference type="NCBI Taxonomy" id="1299334"/>
    <lineage>
        <taxon>Bacteria</taxon>
        <taxon>Bacillati</taxon>
        <taxon>Actinomycetota</taxon>
        <taxon>Actinomycetes</taxon>
        <taxon>Mycobacteriales</taxon>
        <taxon>Mycobacteriaceae</taxon>
        <taxon>Mycobacterium</taxon>
    </lineage>
</organism>
<protein>
    <submittedName>
        <fullName evidence="2">Amidohydrolase 2 domain protein</fullName>
    </submittedName>
</protein>
<feature type="compositionally biased region" description="Low complexity" evidence="1">
    <location>
        <begin position="85"/>
        <end position="104"/>
    </location>
</feature>
<reference evidence="2" key="1">
    <citation type="submission" date="2014-01" db="EMBL/GenBank/DDBJ databases">
        <authorList>
            <person name="Brown-Elliot B."/>
            <person name="Wallace R."/>
            <person name="Lenaerts A."/>
            <person name="Ordway D."/>
            <person name="DeGroote M.A."/>
            <person name="Parker T."/>
            <person name="Sizemore C."/>
            <person name="Tallon L.J."/>
            <person name="Sadzewicz L.K."/>
            <person name="Sengamalay N."/>
            <person name="Fraser C.M."/>
            <person name="Hine E."/>
            <person name="Shefchek K.A."/>
            <person name="Das S.P."/>
            <person name="Tettelin H."/>
        </authorList>
    </citation>
    <scope>NUCLEOTIDE SEQUENCE [LARGE SCALE GENOMIC DNA]</scope>
    <source>
        <strain evidence="2">4042</strain>
    </source>
</reference>
<feature type="region of interest" description="Disordered" evidence="1">
    <location>
        <begin position="84"/>
        <end position="114"/>
    </location>
</feature>
<dbReference type="GO" id="GO:0016787">
    <property type="term" value="F:hydrolase activity"/>
    <property type="evidence" value="ECO:0007669"/>
    <property type="project" value="UniProtKB-KW"/>
</dbReference>
<proteinExistence type="predicted"/>
<feature type="compositionally biased region" description="Basic residues" evidence="1">
    <location>
        <begin position="105"/>
        <end position="114"/>
    </location>
</feature>
<dbReference type="SUPFAM" id="SSF51556">
    <property type="entry name" value="Metallo-dependent hydrolases"/>
    <property type="match status" value="1"/>
</dbReference>
<dbReference type="EMBL" id="JAOB01000026">
    <property type="protein sequence ID" value="EUA65614.1"/>
    <property type="molecule type" value="Genomic_DNA"/>
</dbReference>
<dbReference type="AlphaFoldDB" id="X8DB58"/>
<name>X8DB58_MYCXE</name>